<keyword evidence="1" id="KW-0472">Membrane</keyword>
<dbReference type="EMBL" id="JBHFNT010000302">
    <property type="protein sequence ID" value="MFB2839302.1"/>
    <property type="molecule type" value="Genomic_DNA"/>
</dbReference>
<accession>A0ABV4WW43</accession>
<keyword evidence="1" id="KW-1133">Transmembrane helix</keyword>
<evidence type="ECO:0000259" key="2">
    <source>
        <dbReference type="Pfam" id="PF02517"/>
    </source>
</evidence>
<dbReference type="InterPro" id="IPR042150">
    <property type="entry name" value="MmRce1-like"/>
</dbReference>
<evidence type="ECO:0000313" key="3">
    <source>
        <dbReference type="EMBL" id="MFB2839302.1"/>
    </source>
</evidence>
<feature type="transmembrane region" description="Helical" evidence="1">
    <location>
        <begin position="131"/>
        <end position="152"/>
    </location>
</feature>
<keyword evidence="1" id="KW-0812">Transmembrane</keyword>
<feature type="transmembrane region" description="Helical" evidence="1">
    <location>
        <begin position="228"/>
        <end position="252"/>
    </location>
</feature>
<dbReference type="InterPro" id="IPR003675">
    <property type="entry name" value="Rce1/LyrA-like_dom"/>
</dbReference>
<proteinExistence type="predicted"/>
<reference evidence="3 4" key="1">
    <citation type="submission" date="2024-09" db="EMBL/GenBank/DDBJ databases">
        <title>Floridaenema gen nov. (Aerosakkonemataceae, Aerosakkonematales ord. nov., Cyanobacteria) from benthic tropical and subtropical fresh waters, with the description of four new species.</title>
        <authorList>
            <person name="Moretto J.A."/>
            <person name="Berthold D.E."/>
            <person name="Lefler F.W."/>
            <person name="Huang I.-S."/>
            <person name="Laughinghouse H. IV."/>
        </authorList>
    </citation>
    <scope>NUCLEOTIDE SEQUENCE [LARGE SCALE GENOMIC DNA]</scope>
    <source>
        <strain evidence="3 4">BLCC-F167</strain>
    </source>
</reference>
<dbReference type="GO" id="GO:0016787">
    <property type="term" value="F:hydrolase activity"/>
    <property type="evidence" value="ECO:0007669"/>
    <property type="project" value="UniProtKB-KW"/>
</dbReference>
<evidence type="ECO:0000256" key="1">
    <source>
        <dbReference type="SAM" id="Phobius"/>
    </source>
</evidence>
<name>A0ABV4WW43_9CYAN</name>
<feature type="domain" description="CAAX prenyl protease 2/Lysostaphin resistance protein A-like" evidence="2">
    <location>
        <begin position="139"/>
        <end position="241"/>
    </location>
</feature>
<sequence length="288" mass="32220">MNQKTKGILAYLAIAFIPAWLYWAMVWKTGISATNPAFQAAVLPGAFAPALACFIVRKWVTKEGFTDAGLKLNLKNNWGYYLFAWLLPLGVTAIIIALAILLNLSQPDFTLQQFFTTLNLPDGNPKTSNNILFFLIPTLLIQAIVLATPIVWGEEFGWRSYLQIRLLAERPLMAAISTGIIWGVWHYPLIFMGYERYENQFLGLLIFTGFTILLSIILGWLRLKTGSVWAASLGHGATNAIGGSLTLMLFYGSKNWLWVGYNGILAWIPLGIVCVWIILREWGTGTRN</sequence>
<feature type="transmembrane region" description="Helical" evidence="1">
    <location>
        <begin position="78"/>
        <end position="102"/>
    </location>
</feature>
<dbReference type="Pfam" id="PF02517">
    <property type="entry name" value="Rce1-like"/>
    <property type="match status" value="1"/>
</dbReference>
<evidence type="ECO:0000313" key="4">
    <source>
        <dbReference type="Proteomes" id="UP001576780"/>
    </source>
</evidence>
<comment type="caution">
    <text evidence="3">The sequence shown here is derived from an EMBL/GenBank/DDBJ whole genome shotgun (WGS) entry which is preliminary data.</text>
</comment>
<feature type="transmembrane region" description="Helical" evidence="1">
    <location>
        <begin position="37"/>
        <end position="57"/>
    </location>
</feature>
<dbReference type="PANTHER" id="PTHR35797">
    <property type="entry name" value="PROTEASE-RELATED"/>
    <property type="match status" value="1"/>
</dbReference>
<feature type="transmembrane region" description="Helical" evidence="1">
    <location>
        <begin position="172"/>
        <end position="194"/>
    </location>
</feature>
<dbReference type="RefSeq" id="WP_413281579.1">
    <property type="nucleotide sequence ID" value="NZ_JBHFNT010000302.1"/>
</dbReference>
<keyword evidence="4" id="KW-1185">Reference proteome</keyword>
<gene>
    <name evidence="3" type="ORF">ACE1CA_32835</name>
</gene>
<protein>
    <submittedName>
        <fullName evidence="3">CPBP family intramembrane glutamic endopeptidase</fullName>
        <ecNumber evidence="3">3.4.-.-</ecNumber>
    </submittedName>
</protein>
<dbReference type="PANTHER" id="PTHR35797:SF1">
    <property type="entry name" value="PROTEASE"/>
    <property type="match status" value="1"/>
</dbReference>
<dbReference type="EC" id="3.4.-.-" evidence="3"/>
<organism evidence="3 4">
    <name type="scientific">Floridaenema evergladense BLCC-F167</name>
    <dbReference type="NCBI Taxonomy" id="3153639"/>
    <lineage>
        <taxon>Bacteria</taxon>
        <taxon>Bacillati</taxon>
        <taxon>Cyanobacteriota</taxon>
        <taxon>Cyanophyceae</taxon>
        <taxon>Oscillatoriophycideae</taxon>
        <taxon>Aerosakkonematales</taxon>
        <taxon>Aerosakkonemataceae</taxon>
        <taxon>Floridanema</taxon>
        <taxon>Floridanema evergladense</taxon>
    </lineage>
</organism>
<feature type="transmembrane region" description="Helical" evidence="1">
    <location>
        <begin position="7"/>
        <end position="25"/>
    </location>
</feature>
<feature type="transmembrane region" description="Helical" evidence="1">
    <location>
        <begin position="258"/>
        <end position="279"/>
    </location>
</feature>
<feature type="transmembrane region" description="Helical" evidence="1">
    <location>
        <begin position="200"/>
        <end position="221"/>
    </location>
</feature>
<dbReference type="Proteomes" id="UP001576780">
    <property type="component" value="Unassembled WGS sequence"/>
</dbReference>
<keyword evidence="3" id="KW-0378">Hydrolase</keyword>